<name>A0ABS8YJM0_9BACL</name>
<dbReference type="Gene3D" id="3.30.720.110">
    <property type="match status" value="1"/>
</dbReference>
<dbReference type="PANTHER" id="PTHR33990">
    <property type="entry name" value="PROTEIN YJDN-RELATED"/>
    <property type="match status" value="1"/>
</dbReference>
<evidence type="ECO:0000259" key="1">
    <source>
        <dbReference type="Pfam" id="PF06983"/>
    </source>
</evidence>
<dbReference type="InterPro" id="IPR029068">
    <property type="entry name" value="Glyas_Bleomycin-R_OHBP_Dase"/>
</dbReference>
<reference evidence="2 3" key="1">
    <citation type="submission" date="2021-11" db="EMBL/GenBank/DDBJ databases">
        <title>Draft genome sequence of Paenibacillus profundus YoMME, a new Gram-positive bacteria with exoelectrogenic properties.</title>
        <authorList>
            <person name="Hubenova Y."/>
            <person name="Hubenova E."/>
            <person name="Manasiev Y."/>
            <person name="Peykov S."/>
            <person name="Mitov M."/>
        </authorList>
    </citation>
    <scope>NUCLEOTIDE SEQUENCE [LARGE SCALE GENOMIC DNA]</scope>
    <source>
        <strain evidence="2 3">YoMME</strain>
    </source>
</reference>
<dbReference type="Gene3D" id="3.30.720.100">
    <property type="match status" value="1"/>
</dbReference>
<dbReference type="CDD" id="cd06588">
    <property type="entry name" value="PhnB_like"/>
    <property type="match status" value="1"/>
</dbReference>
<gene>
    <name evidence="2" type="ORF">LQV63_10525</name>
</gene>
<evidence type="ECO:0000313" key="2">
    <source>
        <dbReference type="EMBL" id="MCE5169749.1"/>
    </source>
</evidence>
<accession>A0ABS8YJM0</accession>
<dbReference type="SUPFAM" id="SSF54593">
    <property type="entry name" value="Glyoxalase/Bleomycin resistance protein/Dihydroxybiphenyl dioxygenase"/>
    <property type="match status" value="1"/>
</dbReference>
<dbReference type="PANTHER" id="PTHR33990:SF1">
    <property type="entry name" value="PROTEIN YJDN"/>
    <property type="match status" value="1"/>
</dbReference>
<dbReference type="Pfam" id="PF06983">
    <property type="entry name" value="3-dmu-9_3-mt"/>
    <property type="match status" value="1"/>
</dbReference>
<dbReference type="RefSeq" id="WP_233696656.1">
    <property type="nucleotide sequence ID" value="NZ_JAJNBZ010000006.1"/>
</dbReference>
<evidence type="ECO:0000313" key="3">
    <source>
        <dbReference type="Proteomes" id="UP001199916"/>
    </source>
</evidence>
<dbReference type="InterPro" id="IPR009725">
    <property type="entry name" value="3_dmu_93_MTrfase"/>
</dbReference>
<dbReference type="Proteomes" id="UP001199916">
    <property type="component" value="Unassembled WGS sequence"/>
</dbReference>
<sequence length="142" mass="15985">MKAKIVPYLMFNGQAEEAMKNYISLFGGGEIVTVSRYGEAKSNVEWIISDADADKLIHAEFTLAGQTMYCADSLGCPSDKADGHKVALTVSCESEEEINRLYEQLSLGGQVFMPLQDTFWKSKFAVLKDRYGIRWQLDFPNR</sequence>
<keyword evidence="3" id="KW-1185">Reference proteome</keyword>
<comment type="caution">
    <text evidence="2">The sequence shown here is derived from an EMBL/GenBank/DDBJ whole genome shotgun (WGS) entry which is preliminary data.</text>
</comment>
<feature type="domain" description="PhnB-like" evidence="1">
    <location>
        <begin position="4"/>
        <end position="137"/>
    </location>
</feature>
<protein>
    <submittedName>
        <fullName evidence="2">VOC family protein</fullName>
    </submittedName>
</protein>
<dbReference type="EMBL" id="JAJNBZ010000006">
    <property type="protein sequence ID" value="MCE5169749.1"/>
    <property type="molecule type" value="Genomic_DNA"/>
</dbReference>
<proteinExistence type="predicted"/>
<organism evidence="2 3">
    <name type="scientific">Paenibacillus profundus</name>
    <dbReference type="NCBI Taxonomy" id="1173085"/>
    <lineage>
        <taxon>Bacteria</taxon>
        <taxon>Bacillati</taxon>
        <taxon>Bacillota</taxon>
        <taxon>Bacilli</taxon>
        <taxon>Bacillales</taxon>
        <taxon>Paenibacillaceae</taxon>
        <taxon>Paenibacillus</taxon>
    </lineage>
</organism>
<dbReference type="InterPro" id="IPR028973">
    <property type="entry name" value="PhnB-like"/>
</dbReference>
<dbReference type="PIRSF" id="PIRSF021700">
    <property type="entry name" value="3_dmu_93_MTrfase"/>
    <property type="match status" value="1"/>
</dbReference>